<comment type="caution">
    <text evidence="1">The sequence shown here is derived from an EMBL/GenBank/DDBJ whole genome shotgun (WGS) entry which is preliminary data.</text>
</comment>
<sequence>MSEANGEAEDLMSGFRLVYSRLKADLLEDPAFSFTEESRQWIDRLFGDWNALFE</sequence>
<dbReference type="OrthoDB" id="10257492at2759"/>
<dbReference type="Proteomes" id="UP000639772">
    <property type="component" value="Chromosome 12"/>
</dbReference>
<dbReference type="AlphaFoldDB" id="A0A835UFT5"/>
<dbReference type="EMBL" id="JADCNM010000012">
    <property type="protein sequence ID" value="KAG0459728.1"/>
    <property type="molecule type" value="Genomic_DNA"/>
</dbReference>
<protein>
    <submittedName>
        <fullName evidence="1">Uncharacterized protein</fullName>
    </submittedName>
</protein>
<evidence type="ECO:0000313" key="1">
    <source>
        <dbReference type="EMBL" id="KAG0459728.1"/>
    </source>
</evidence>
<proteinExistence type="predicted"/>
<evidence type="ECO:0000313" key="2">
    <source>
        <dbReference type="Proteomes" id="UP000639772"/>
    </source>
</evidence>
<organism evidence="1 2">
    <name type="scientific">Vanilla planifolia</name>
    <name type="common">Vanilla</name>
    <dbReference type="NCBI Taxonomy" id="51239"/>
    <lineage>
        <taxon>Eukaryota</taxon>
        <taxon>Viridiplantae</taxon>
        <taxon>Streptophyta</taxon>
        <taxon>Embryophyta</taxon>
        <taxon>Tracheophyta</taxon>
        <taxon>Spermatophyta</taxon>
        <taxon>Magnoliopsida</taxon>
        <taxon>Liliopsida</taxon>
        <taxon>Asparagales</taxon>
        <taxon>Orchidaceae</taxon>
        <taxon>Vanilloideae</taxon>
        <taxon>Vanilleae</taxon>
        <taxon>Vanilla</taxon>
    </lineage>
</organism>
<reference evidence="1 2" key="1">
    <citation type="journal article" date="2020" name="Nat. Food">
        <title>A phased Vanilla planifolia genome enables genetic improvement of flavour and production.</title>
        <authorList>
            <person name="Hasing T."/>
            <person name="Tang H."/>
            <person name="Brym M."/>
            <person name="Khazi F."/>
            <person name="Huang T."/>
            <person name="Chambers A.H."/>
        </authorList>
    </citation>
    <scope>NUCLEOTIDE SEQUENCE [LARGE SCALE GENOMIC DNA]</scope>
    <source>
        <tissue evidence="1">Leaf</tissue>
    </source>
</reference>
<gene>
    <name evidence="1" type="ORF">HPP92_022856</name>
</gene>
<name>A0A835UFT5_VANPL</name>
<accession>A0A835UFT5</accession>